<protein>
    <recommendedName>
        <fullName evidence="4">DUF732 domain-containing protein</fullName>
    </recommendedName>
</protein>
<proteinExistence type="predicted"/>
<organism evidence="2 3">
    <name type="scientific">Pseudonocardia ailaonensis</name>
    <dbReference type="NCBI Taxonomy" id="367279"/>
    <lineage>
        <taxon>Bacteria</taxon>
        <taxon>Bacillati</taxon>
        <taxon>Actinomycetota</taxon>
        <taxon>Actinomycetes</taxon>
        <taxon>Pseudonocardiales</taxon>
        <taxon>Pseudonocardiaceae</taxon>
        <taxon>Pseudonocardia</taxon>
    </lineage>
</organism>
<dbReference type="Proteomes" id="UP001500449">
    <property type="component" value="Unassembled WGS sequence"/>
</dbReference>
<feature type="transmembrane region" description="Helical" evidence="1">
    <location>
        <begin position="76"/>
        <end position="94"/>
    </location>
</feature>
<keyword evidence="1" id="KW-0812">Transmembrane</keyword>
<dbReference type="EMBL" id="BAAAQK010000018">
    <property type="protein sequence ID" value="GAA1863480.1"/>
    <property type="molecule type" value="Genomic_DNA"/>
</dbReference>
<accession>A0ABN2NF48</accession>
<comment type="caution">
    <text evidence="2">The sequence shown here is derived from an EMBL/GenBank/DDBJ whole genome shotgun (WGS) entry which is preliminary data.</text>
</comment>
<evidence type="ECO:0000313" key="3">
    <source>
        <dbReference type="Proteomes" id="UP001500449"/>
    </source>
</evidence>
<evidence type="ECO:0000313" key="2">
    <source>
        <dbReference type="EMBL" id="GAA1863480.1"/>
    </source>
</evidence>
<sequence length="187" mass="19610">MPECPTWFLTGRSHPRATLLRTLPQRQSGPRGKRSGDQGYVTTASLVTCSYTSGQAHAVADGESVKMRTVIRSARYALLALVVLFTLTGCGAGASTPATPSAATTEVLSAQEQAFVARARKVVPRLVGDDERLAARGANTCDSAGDGRPEAAVVDQAVQRFSSGSYQVTRGEAQQLVAAARATVCVK</sequence>
<keyword evidence="1" id="KW-0472">Membrane</keyword>
<gene>
    <name evidence="2" type="ORF">GCM10009836_49810</name>
</gene>
<keyword evidence="1" id="KW-1133">Transmembrane helix</keyword>
<evidence type="ECO:0008006" key="4">
    <source>
        <dbReference type="Google" id="ProtNLM"/>
    </source>
</evidence>
<evidence type="ECO:0000256" key="1">
    <source>
        <dbReference type="SAM" id="Phobius"/>
    </source>
</evidence>
<keyword evidence="3" id="KW-1185">Reference proteome</keyword>
<reference evidence="2 3" key="1">
    <citation type="journal article" date="2019" name="Int. J. Syst. Evol. Microbiol.">
        <title>The Global Catalogue of Microorganisms (GCM) 10K type strain sequencing project: providing services to taxonomists for standard genome sequencing and annotation.</title>
        <authorList>
            <consortium name="The Broad Institute Genomics Platform"/>
            <consortium name="The Broad Institute Genome Sequencing Center for Infectious Disease"/>
            <person name="Wu L."/>
            <person name="Ma J."/>
        </authorList>
    </citation>
    <scope>NUCLEOTIDE SEQUENCE [LARGE SCALE GENOMIC DNA]</scope>
    <source>
        <strain evidence="2 3">JCM 16009</strain>
    </source>
</reference>
<name>A0ABN2NF48_9PSEU</name>